<evidence type="ECO:0000256" key="1">
    <source>
        <dbReference type="ARBA" id="ARBA00004177"/>
    </source>
</evidence>
<reference evidence="15" key="2">
    <citation type="submission" date="2025-08" db="UniProtKB">
        <authorList>
            <consortium name="Ensembl"/>
        </authorList>
    </citation>
    <scope>IDENTIFICATION</scope>
</reference>
<comment type="subcellular location">
    <subcellularLocation>
        <location evidence="9">Cytoplasmic vesicle</location>
        <location evidence="9">COPI-coated vesicle</location>
    </subcellularLocation>
    <subcellularLocation>
        <location evidence="3">Endoplasmic reticulum-Golgi intermediate compartment</location>
    </subcellularLocation>
    <subcellularLocation>
        <location evidence="1">Endosome</location>
    </subcellularLocation>
    <subcellularLocation>
        <location evidence="2">Lysosome</location>
    </subcellularLocation>
</comment>
<feature type="compositionally biased region" description="Polar residues" evidence="14">
    <location>
        <begin position="213"/>
        <end position="231"/>
    </location>
</feature>
<dbReference type="OMA" id="YFMDQLE"/>
<keyword evidence="16" id="KW-1185">Reference proteome</keyword>
<evidence type="ECO:0000256" key="3">
    <source>
        <dbReference type="ARBA" id="ARBA00004399"/>
    </source>
</evidence>
<feature type="compositionally biased region" description="Basic and acidic residues" evidence="14">
    <location>
        <begin position="202"/>
        <end position="212"/>
    </location>
</feature>
<evidence type="ECO:0000313" key="16">
    <source>
        <dbReference type="Proteomes" id="UP000265080"/>
    </source>
</evidence>
<keyword evidence="8" id="KW-0968">Cytoplasmic vesicle</keyword>
<evidence type="ECO:0000313" key="15">
    <source>
        <dbReference type="Ensembl" id="ENSAPEP00000006306.1"/>
    </source>
</evidence>
<dbReference type="GO" id="GO:0005768">
    <property type="term" value="C:endosome"/>
    <property type="evidence" value="ECO:0007669"/>
    <property type="project" value="UniProtKB-SubCell"/>
</dbReference>
<name>A0A3P8S223_AMPPE</name>
<evidence type="ECO:0000256" key="13">
    <source>
        <dbReference type="SAM" id="Coils"/>
    </source>
</evidence>
<feature type="coiled-coil region" evidence="13">
    <location>
        <begin position="10"/>
        <end position="37"/>
    </location>
</feature>
<dbReference type="FunFam" id="1.10.287.3240:FF:000005">
    <property type="entry name" value="coiled-coil domain-containing protein 115"/>
    <property type="match status" value="1"/>
</dbReference>
<dbReference type="STRING" id="161767.ENSAPEP00000006306"/>
<evidence type="ECO:0000256" key="10">
    <source>
        <dbReference type="ARBA" id="ARBA00064380"/>
    </source>
</evidence>
<dbReference type="InterPro" id="IPR040357">
    <property type="entry name" value="Vma22/CCDC115"/>
</dbReference>
<accession>A0A3P8S223</accession>
<dbReference type="PANTHER" id="PTHR31996:SF2">
    <property type="entry name" value="COILED-COIL DOMAIN-CONTAINING PROTEIN 115"/>
    <property type="match status" value="1"/>
</dbReference>
<evidence type="ECO:0000256" key="5">
    <source>
        <dbReference type="ARBA" id="ARBA00022824"/>
    </source>
</evidence>
<dbReference type="Ensembl" id="ENSAPET00000006475.1">
    <property type="protein sequence ID" value="ENSAPEP00000006306.1"/>
    <property type="gene ID" value="ENSAPEG00000004554.1"/>
</dbReference>
<comment type="subunit">
    <text evidence="10">Accessory component of the multisubunit proton-transporting vacuolar (V)-ATPase protein pump.</text>
</comment>
<evidence type="ECO:0000256" key="6">
    <source>
        <dbReference type="ARBA" id="ARBA00023054"/>
    </source>
</evidence>
<dbReference type="GO" id="GO:0051082">
    <property type="term" value="F:unfolded protein binding"/>
    <property type="evidence" value="ECO:0007669"/>
    <property type="project" value="TreeGrafter"/>
</dbReference>
<evidence type="ECO:0000256" key="7">
    <source>
        <dbReference type="ARBA" id="ARBA00023228"/>
    </source>
</evidence>
<evidence type="ECO:0000256" key="12">
    <source>
        <dbReference type="ARBA" id="ARBA00093646"/>
    </source>
</evidence>
<dbReference type="Gene3D" id="1.10.287.3240">
    <property type="match status" value="1"/>
</dbReference>
<keyword evidence="7" id="KW-0458">Lysosome</keyword>
<dbReference type="GO" id="GO:0030137">
    <property type="term" value="C:COPI-coated vesicle"/>
    <property type="evidence" value="ECO:0007669"/>
    <property type="project" value="UniProtKB-SubCell"/>
</dbReference>
<evidence type="ECO:0000256" key="8">
    <source>
        <dbReference type="ARBA" id="ARBA00023329"/>
    </source>
</evidence>
<organism evidence="15 16">
    <name type="scientific">Amphiprion percula</name>
    <name type="common">Orange clownfish</name>
    <name type="synonym">Lutjanus percula</name>
    <dbReference type="NCBI Taxonomy" id="161767"/>
    <lineage>
        <taxon>Eukaryota</taxon>
        <taxon>Metazoa</taxon>
        <taxon>Chordata</taxon>
        <taxon>Craniata</taxon>
        <taxon>Vertebrata</taxon>
        <taxon>Euteleostomi</taxon>
        <taxon>Actinopterygii</taxon>
        <taxon>Neopterygii</taxon>
        <taxon>Teleostei</taxon>
        <taxon>Neoteleostei</taxon>
        <taxon>Acanthomorphata</taxon>
        <taxon>Ovalentaria</taxon>
        <taxon>Pomacentridae</taxon>
        <taxon>Amphiprion</taxon>
    </lineage>
</organism>
<dbReference type="GO" id="GO:0005764">
    <property type="term" value="C:lysosome"/>
    <property type="evidence" value="ECO:0007669"/>
    <property type="project" value="UniProtKB-SubCell"/>
</dbReference>
<reference evidence="15 16" key="1">
    <citation type="submission" date="2018-03" db="EMBL/GenBank/DDBJ databases">
        <title>Finding Nemo's genes: A chromosome-scale reference assembly of the genome of the orange clownfish Amphiprion percula.</title>
        <authorList>
            <person name="Lehmann R."/>
        </authorList>
    </citation>
    <scope>NUCLEOTIDE SEQUENCE</scope>
</reference>
<dbReference type="GO" id="GO:0005793">
    <property type="term" value="C:endoplasmic reticulum-Golgi intermediate compartment"/>
    <property type="evidence" value="ECO:0007669"/>
    <property type="project" value="UniProtKB-SubCell"/>
</dbReference>
<evidence type="ECO:0000256" key="9">
    <source>
        <dbReference type="ARBA" id="ARBA00046287"/>
    </source>
</evidence>
<dbReference type="GeneTree" id="ENSGT00390000012929"/>
<feature type="compositionally biased region" description="Basic and acidic residues" evidence="14">
    <location>
        <begin position="123"/>
        <end position="143"/>
    </location>
</feature>
<keyword evidence="5" id="KW-0256">Endoplasmic reticulum</keyword>
<dbReference type="Pfam" id="PF21730">
    <property type="entry name" value="Vma22_CCDC115"/>
    <property type="match status" value="1"/>
</dbReference>
<protein>
    <recommendedName>
        <fullName evidence="11">Vacuolar ATPase assembly protein VMA22</fullName>
    </recommendedName>
    <alternativeName>
        <fullName evidence="12">Coiled-coil domain-containing protein 115</fullName>
    </alternativeName>
</protein>
<proteinExistence type="predicted"/>
<keyword evidence="6 13" id="KW-0175">Coiled coil</keyword>
<feature type="compositionally biased region" description="Basic and acidic residues" evidence="14">
    <location>
        <begin position="89"/>
        <end position="105"/>
    </location>
</feature>
<reference evidence="15" key="3">
    <citation type="submission" date="2025-09" db="UniProtKB">
        <authorList>
            <consortium name="Ensembl"/>
        </authorList>
    </citation>
    <scope>IDENTIFICATION</scope>
</reference>
<dbReference type="Proteomes" id="UP000265080">
    <property type="component" value="Chromosome 8"/>
</dbReference>
<evidence type="ECO:0000256" key="2">
    <source>
        <dbReference type="ARBA" id="ARBA00004371"/>
    </source>
</evidence>
<feature type="region of interest" description="Disordered" evidence="14">
    <location>
        <begin position="202"/>
        <end position="243"/>
    </location>
</feature>
<dbReference type="GO" id="GO:0070072">
    <property type="term" value="P:vacuolar proton-transporting V-type ATPase complex assembly"/>
    <property type="evidence" value="ECO:0007669"/>
    <property type="project" value="InterPro"/>
</dbReference>
<keyword evidence="4" id="KW-0967">Endosome</keyword>
<dbReference type="PANTHER" id="PTHR31996">
    <property type="entry name" value="COILED-COIL DOMAIN-CONTAINING PROTEIN 115"/>
    <property type="match status" value="1"/>
</dbReference>
<dbReference type="AlphaFoldDB" id="A0A3P8S223"/>
<evidence type="ECO:0000256" key="4">
    <source>
        <dbReference type="ARBA" id="ARBA00022753"/>
    </source>
</evidence>
<evidence type="ECO:0000256" key="14">
    <source>
        <dbReference type="SAM" id="MobiDB-lite"/>
    </source>
</evidence>
<evidence type="ECO:0000256" key="11">
    <source>
        <dbReference type="ARBA" id="ARBA00093634"/>
    </source>
</evidence>
<sequence length="243" mass="27617">MDVSEVEESSLQLDEKLMRFMDQLELLEEKRATLNSLIEQGWFSMSKARYSMGNKQVSVLQYASEMEPLVCVNARMQDNGEVQFSTERPTQKPSKESAKDLRPIDDIGPQEEGVRRRNKPKKEKTEKDPREDASSKKAPEVKPVRKREHNLQQDPLKWFGILVPQSLKQAQSSFKQVIELSAEIATLQIAVLNARQELKDGLKNKHAAEERLSSSARQGGRLNNSIESEQVVNGEELPATESR</sequence>
<feature type="region of interest" description="Disordered" evidence="14">
    <location>
        <begin position="82"/>
        <end position="149"/>
    </location>
</feature>